<evidence type="ECO:0000256" key="1">
    <source>
        <dbReference type="ARBA" id="ARBA00006216"/>
    </source>
</evidence>
<dbReference type="PANTHER" id="PTHR43204:SF1">
    <property type="entry name" value="ABC TRANSPORTER I FAMILY MEMBER 6, CHLOROPLASTIC"/>
    <property type="match status" value="1"/>
</dbReference>
<dbReference type="InterPro" id="IPR010230">
    <property type="entry name" value="FeS-cluster_ATPase_SufC"/>
</dbReference>
<evidence type="ECO:0000313" key="6">
    <source>
        <dbReference type="Proteomes" id="UP000034508"/>
    </source>
</evidence>
<dbReference type="EMBL" id="LBSM01000017">
    <property type="protein sequence ID" value="KKQ17614.1"/>
    <property type="molecule type" value="Genomic_DNA"/>
</dbReference>
<dbReference type="GO" id="GO:0016887">
    <property type="term" value="F:ATP hydrolysis activity"/>
    <property type="evidence" value="ECO:0007669"/>
    <property type="project" value="InterPro"/>
</dbReference>
<comment type="similarity">
    <text evidence="1">Belongs to the ABC transporter superfamily. Ycf16 family.</text>
</comment>
<dbReference type="CDD" id="cd03217">
    <property type="entry name" value="ABC_FeS_Assembly"/>
    <property type="match status" value="1"/>
</dbReference>
<dbReference type="PATRIC" id="fig|1618331.3.peg.790"/>
<dbReference type="SMART" id="SM00382">
    <property type="entry name" value="AAA"/>
    <property type="match status" value="1"/>
</dbReference>
<proteinExistence type="inferred from homology"/>
<evidence type="ECO:0000259" key="4">
    <source>
        <dbReference type="PROSITE" id="PS50893"/>
    </source>
</evidence>
<evidence type="ECO:0000256" key="3">
    <source>
        <dbReference type="ARBA" id="ARBA00022840"/>
    </source>
</evidence>
<keyword evidence="3" id="KW-0067">ATP-binding</keyword>
<evidence type="ECO:0000313" key="5">
    <source>
        <dbReference type="EMBL" id="KKQ17614.1"/>
    </source>
</evidence>
<comment type="caution">
    <text evidence="5">The sequence shown here is derived from an EMBL/GenBank/DDBJ whole genome shotgun (WGS) entry which is preliminary data.</text>
</comment>
<dbReference type="InterPro" id="IPR003593">
    <property type="entry name" value="AAA+_ATPase"/>
</dbReference>
<protein>
    <submittedName>
        <fullName evidence="5">FeS assembly ATPase SufC</fullName>
    </submittedName>
</protein>
<dbReference type="Proteomes" id="UP000034508">
    <property type="component" value="Unassembled WGS sequence"/>
</dbReference>
<gene>
    <name evidence="5" type="ORF">US31_C0017G0008</name>
</gene>
<dbReference type="SUPFAM" id="SSF52540">
    <property type="entry name" value="P-loop containing nucleoside triphosphate hydrolases"/>
    <property type="match status" value="1"/>
</dbReference>
<reference evidence="5 6" key="1">
    <citation type="journal article" date="2015" name="Nature">
        <title>rRNA introns, odd ribosomes, and small enigmatic genomes across a large radiation of phyla.</title>
        <authorList>
            <person name="Brown C.T."/>
            <person name="Hug L.A."/>
            <person name="Thomas B.C."/>
            <person name="Sharon I."/>
            <person name="Castelle C.J."/>
            <person name="Singh A."/>
            <person name="Wilkins M.J."/>
            <person name="Williams K.H."/>
            <person name="Banfield J.F."/>
        </authorList>
    </citation>
    <scope>NUCLEOTIDE SEQUENCE [LARGE SCALE GENOMIC DNA]</scope>
</reference>
<dbReference type="AlphaFoldDB" id="A0A0G0I090"/>
<dbReference type="PANTHER" id="PTHR43204">
    <property type="entry name" value="ABC TRANSPORTER I FAMILY MEMBER 6, CHLOROPLASTIC"/>
    <property type="match status" value="1"/>
</dbReference>
<dbReference type="Gene3D" id="3.40.50.300">
    <property type="entry name" value="P-loop containing nucleotide triphosphate hydrolases"/>
    <property type="match status" value="1"/>
</dbReference>
<name>A0A0G0I090_9BACT</name>
<dbReference type="Pfam" id="PF00005">
    <property type="entry name" value="ABC_tran"/>
    <property type="match status" value="1"/>
</dbReference>
<organism evidence="5 6">
    <name type="scientific">Berkelbacteria bacterium GW2011_GWA1_36_9</name>
    <dbReference type="NCBI Taxonomy" id="1618331"/>
    <lineage>
        <taxon>Bacteria</taxon>
        <taxon>Candidatus Berkelbacteria</taxon>
    </lineage>
</organism>
<dbReference type="PROSITE" id="PS50893">
    <property type="entry name" value="ABC_TRANSPORTER_2"/>
    <property type="match status" value="1"/>
</dbReference>
<dbReference type="InterPro" id="IPR003439">
    <property type="entry name" value="ABC_transporter-like_ATP-bd"/>
</dbReference>
<feature type="domain" description="ABC transporter" evidence="4">
    <location>
        <begin position="3"/>
        <end position="242"/>
    </location>
</feature>
<evidence type="ECO:0000256" key="2">
    <source>
        <dbReference type="ARBA" id="ARBA00022741"/>
    </source>
</evidence>
<accession>A0A0G0I090</accession>
<keyword evidence="2" id="KW-0547">Nucleotide-binding</keyword>
<dbReference type="InterPro" id="IPR027417">
    <property type="entry name" value="P-loop_NTPase"/>
</dbReference>
<dbReference type="NCBIfam" id="TIGR01978">
    <property type="entry name" value="sufC"/>
    <property type="match status" value="1"/>
</dbReference>
<sequence length="243" mass="27272">MTLKIKDLSVSTKDGLKILDNISLNIKEGEVVVLMGPNGSGKSTLANVIMGNPNYIIDSGDILYNEERINDFGADERARRGVFLSFQYPAEISGVTISNFLRTALNSVRGEKIRILDFKKLLKEKMEILKIDEKFSERYLNEGFSGGEKKKTEILQMAVLEPKLCVLDETDSGLDADALRIVGKNVTSLKNGKRSFLIITHYNRILNYVKPDRIYVMKNGKVVKEGDENLAFDLENKGYENLG</sequence>
<dbReference type="GO" id="GO:0005524">
    <property type="term" value="F:ATP binding"/>
    <property type="evidence" value="ECO:0007669"/>
    <property type="project" value="UniProtKB-KW"/>
</dbReference>